<feature type="transmembrane region" description="Helical" evidence="5">
    <location>
        <begin position="247"/>
        <end position="267"/>
    </location>
</feature>
<dbReference type="GO" id="GO:0016020">
    <property type="term" value="C:membrane"/>
    <property type="evidence" value="ECO:0007669"/>
    <property type="project" value="UniProtKB-SubCell"/>
</dbReference>
<evidence type="ECO:0000313" key="7">
    <source>
        <dbReference type="EMBL" id="CAF3369851.1"/>
    </source>
</evidence>
<feature type="transmembrane region" description="Helical" evidence="5">
    <location>
        <begin position="212"/>
        <end position="235"/>
    </location>
</feature>
<keyword evidence="4 5" id="KW-0472">Membrane</keyword>
<protein>
    <recommendedName>
        <fullName evidence="6">G-protein coupled receptors family 1 profile domain-containing protein</fullName>
    </recommendedName>
</protein>
<dbReference type="EMBL" id="CAJNYV010000592">
    <property type="protein sequence ID" value="CAF3369851.1"/>
    <property type="molecule type" value="Genomic_DNA"/>
</dbReference>
<keyword evidence="3 5" id="KW-1133">Transmembrane helix</keyword>
<keyword evidence="2 5" id="KW-0812">Transmembrane</keyword>
<evidence type="ECO:0000256" key="2">
    <source>
        <dbReference type="ARBA" id="ARBA00022692"/>
    </source>
</evidence>
<sequence>MTSITKSVPNNDTVFNVITNYLHASLYEHQEGNLLEPEKFSARDVHIIIWTLTIFTYLLAIPIVVRLVRTRAYLNVIDYFSFHIILCAFIAWIPSLILLLYHWFQSFILRFCRLHYVILSTNETVPLFFILYMTIERFLYAHPSIKQKCTRFSLMPVIYLYAIFTWLLTMLIYALASPFTSNDSKSIAALYTTQYCSYSYKKLHLIESSRSIIYFCLFVPSLILIAFVLRYFYLMRGTNQVPSIQKLWTIRVTSLLCIVVFYDAYLYYLEHIAETYKSFLFASILRSSFYLIQLLIIAFTEPYWLEMLFEHCACLCCMCMGQRRKPIIPIAMPTETEIDTLPGLSSAGHYSLVEDAFSDEFDQVTNQPEPVLRVIV</sequence>
<feature type="domain" description="G-protein coupled receptors family 1 profile" evidence="6">
    <location>
        <begin position="59"/>
        <end position="260"/>
    </location>
</feature>
<evidence type="ECO:0000256" key="3">
    <source>
        <dbReference type="ARBA" id="ARBA00022989"/>
    </source>
</evidence>
<name>A0A817XKG5_9BILA</name>
<organism evidence="7 9">
    <name type="scientific">Rotaria socialis</name>
    <dbReference type="NCBI Taxonomy" id="392032"/>
    <lineage>
        <taxon>Eukaryota</taxon>
        <taxon>Metazoa</taxon>
        <taxon>Spiralia</taxon>
        <taxon>Gnathifera</taxon>
        <taxon>Rotifera</taxon>
        <taxon>Eurotatoria</taxon>
        <taxon>Bdelloidea</taxon>
        <taxon>Philodinida</taxon>
        <taxon>Philodinidae</taxon>
        <taxon>Rotaria</taxon>
    </lineage>
</organism>
<comment type="subcellular location">
    <subcellularLocation>
        <location evidence="1">Membrane</location>
    </subcellularLocation>
</comment>
<accession>A0A817XKG5</accession>
<dbReference type="PROSITE" id="PS50262">
    <property type="entry name" value="G_PROTEIN_RECEP_F1_2"/>
    <property type="match status" value="1"/>
</dbReference>
<evidence type="ECO:0000259" key="6">
    <source>
        <dbReference type="PROSITE" id="PS50262"/>
    </source>
</evidence>
<reference evidence="7" key="1">
    <citation type="submission" date="2021-02" db="EMBL/GenBank/DDBJ databases">
        <authorList>
            <person name="Nowell W R."/>
        </authorList>
    </citation>
    <scope>NUCLEOTIDE SEQUENCE</scope>
</reference>
<evidence type="ECO:0000256" key="5">
    <source>
        <dbReference type="SAM" id="Phobius"/>
    </source>
</evidence>
<proteinExistence type="predicted"/>
<evidence type="ECO:0000256" key="1">
    <source>
        <dbReference type="ARBA" id="ARBA00004370"/>
    </source>
</evidence>
<evidence type="ECO:0000313" key="8">
    <source>
        <dbReference type="EMBL" id="CAF4519764.1"/>
    </source>
</evidence>
<gene>
    <name evidence="7" type="ORF">KIK155_LOCUS5287</name>
    <name evidence="8" type="ORF">TOA249_LOCUS4919</name>
</gene>
<dbReference type="InterPro" id="IPR017452">
    <property type="entry name" value="GPCR_Rhodpsn_7TM"/>
</dbReference>
<dbReference type="Proteomes" id="UP000663838">
    <property type="component" value="Unassembled WGS sequence"/>
</dbReference>
<feature type="transmembrane region" description="Helical" evidence="5">
    <location>
        <begin position="116"/>
        <end position="135"/>
    </location>
</feature>
<feature type="transmembrane region" description="Helical" evidence="5">
    <location>
        <begin position="47"/>
        <end position="68"/>
    </location>
</feature>
<evidence type="ECO:0000313" key="9">
    <source>
        <dbReference type="Proteomes" id="UP000663865"/>
    </source>
</evidence>
<evidence type="ECO:0000256" key="4">
    <source>
        <dbReference type="ARBA" id="ARBA00023136"/>
    </source>
</evidence>
<feature type="transmembrane region" description="Helical" evidence="5">
    <location>
        <begin position="156"/>
        <end position="176"/>
    </location>
</feature>
<comment type="caution">
    <text evidence="7">The sequence shown here is derived from an EMBL/GenBank/DDBJ whole genome shotgun (WGS) entry which is preliminary data.</text>
</comment>
<dbReference type="EMBL" id="CAJOBS010000193">
    <property type="protein sequence ID" value="CAF4519764.1"/>
    <property type="molecule type" value="Genomic_DNA"/>
</dbReference>
<dbReference type="Proteomes" id="UP000663865">
    <property type="component" value="Unassembled WGS sequence"/>
</dbReference>
<feature type="transmembrane region" description="Helical" evidence="5">
    <location>
        <begin position="80"/>
        <end position="104"/>
    </location>
</feature>
<dbReference type="AlphaFoldDB" id="A0A817XKG5"/>